<dbReference type="Proteomes" id="UP000054538">
    <property type="component" value="Unassembled WGS sequence"/>
</dbReference>
<evidence type="ECO:0000313" key="2">
    <source>
        <dbReference type="Proteomes" id="UP000054538"/>
    </source>
</evidence>
<proteinExistence type="predicted"/>
<evidence type="ECO:0000313" key="1">
    <source>
        <dbReference type="EMBL" id="KIK81644.1"/>
    </source>
</evidence>
<reference evidence="2" key="2">
    <citation type="submission" date="2015-01" db="EMBL/GenBank/DDBJ databases">
        <title>Evolutionary Origins and Diversification of the Mycorrhizal Mutualists.</title>
        <authorList>
            <consortium name="DOE Joint Genome Institute"/>
            <consortium name="Mycorrhizal Genomics Consortium"/>
            <person name="Kohler A."/>
            <person name="Kuo A."/>
            <person name="Nagy L.G."/>
            <person name="Floudas D."/>
            <person name="Copeland A."/>
            <person name="Barry K.W."/>
            <person name="Cichocki N."/>
            <person name="Veneault-Fourrey C."/>
            <person name="LaButti K."/>
            <person name="Lindquist E.A."/>
            <person name="Lipzen A."/>
            <person name="Lundell T."/>
            <person name="Morin E."/>
            <person name="Murat C."/>
            <person name="Riley R."/>
            <person name="Ohm R."/>
            <person name="Sun H."/>
            <person name="Tunlid A."/>
            <person name="Henrissat B."/>
            <person name="Grigoriev I.V."/>
            <person name="Hibbett D.S."/>
            <person name="Martin F."/>
        </authorList>
    </citation>
    <scope>NUCLEOTIDE SEQUENCE [LARGE SCALE GENOMIC DNA]</scope>
    <source>
        <strain evidence="2">Ve08.2h10</strain>
    </source>
</reference>
<dbReference type="OrthoDB" id="3242924at2759"/>
<keyword evidence="2" id="KW-1185">Reference proteome</keyword>
<gene>
    <name evidence="1" type="ORF">PAXRUDRAFT_832709</name>
</gene>
<dbReference type="InParanoid" id="A0A0D0DJ49"/>
<name>A0A0D0DJ49_9AGAM</name>
<accession>A0A0D0DJ49</accession>
<dbReference type="HOGENOM" id="CLU_2722958_0_0_1"/>
<organism evidence="1 2">
    <name type="scientific">Paxillus rubicundulus Ve08.2h10</name>
    <dbReference type="NCBI Taxonomy" id="930991"/>
    <lineage>
        <taxon>Eukaryota</taxon>
        <taxon>Fungi</taxon>
        <taxon>Dikarya</taxon>
        <taxon>Basidiomycota</taxon>
        <taxon>Agaricomycotina</taxon>
        <taxon>Agaricomycetes</taxon>
        <taxon>Agaricomycetidae</taxon>
        <taxon>Boletales</taxon>
        <taxon>Paxilineae</taxon>
        <taxon>Paxillaceae</taxon>
        <taxon>Paxillus</taxon>
    </lineage>
</organism>
<reference evidence="1 2" key="1">
    <citation type="submission" date="2014-04" db="EMBL/GenBank/DDBJ databases">
        <authorList>
            <consortium name="DOE Joint Genome Institute"/>
            <person name="Kuo A."/>
            <person name="Kohler A."/>
            <person name="Jargeat P."/>
            <person name="Nagy L.G."/>
            <person name="Floudas D."/>
            <person name="Copeland A."/>
            <person name="Barry K.W."/>
            <person name="Cichocki N."/>
            <person name="Veneault-Fourrey C."/>
            <person name="LaButti K."/>
            <person name="Lindquist E.A."/>
            <person name="Lipzen A."/>
            <person name="Lundell T."/>
            <person name="Morin E."/>
            <person name="Murat C."/>
            <person name="Sun H."/>
            <person name="Tunlid A."/>
            <person name="Henrissat B."/>
            <person name="Grigoriev I.V."/>
            <person name="Hibbett D.S."/>
            <person name="Martin F."/>
            <person name="Nordberg H.P."/>
            <person name="Cantor M.N."/>
            <person name="Hua S.X."/>
        </authorList>
    </citation>
    <scope>NUCLEOTIDE SEQUENCE [LARGE SCALE GENOMIC DNA]</scope>
    <source>
        <strain evidence="1 2">Ve08.2h10</strain>
    </source>
</reference>
<protein>
    <submittedName>
        <fullName evidence="1">Uncharacterized protein</fullName>
    </submittedName>
</protein>
<sequence>MAKMPVLQSHPSLVSQLLLMADVRNIKAPIGRVRSRKKWGIIDQTPNLAQVVFVPVEMDNKSARSESGDNSS</sequence>
<dbReference type="AlphaFoldDB" id="A0A0D0DJ49"/>
<dbReference type="EMBL" id="KN825758">
    <property type="protein sequence ID" value="KIK81644.1"/>
    <property type="molecule type" value="Genomic_DNA"/>
</dbReference>